<evidence type="ECO:0000313" key="2">
    <source>
        <dbReference type="EMBL" id="OGZ71517.1"/>
    </source>
</evidence>
<dbReference type="Proteomes" id="UP000178826">
    <property type="component" value="Unassembled WGS sequence"/>
</dbReference>
<comment type="caution">
    <text evidence="2">The sequence shown here is derived from an EMBL/GenBank/DDBJ whole genome shotgun (WGS) entry which is preliminary data.</text>
</comment>
<dbReference type="InterPro" id="IPR024079">
    <property type="entry name" value="MetalloPept_cat_dom_sf"/>
</dbReference>
<evidence type="ECO:0000256" key="1">
    <source>
        <dbReference type="SAM" id="SignalP"/>
    </source>
</evidence>
<dbReference type="GO" id="GO:0008237">
    <property type="term" value="F:metallopeptidase activity"/>
    <property type="evidence" value="ECO:0007669"/>
    <property type="project" value="InterPro"/>
</dbReference>
<protein>
    <recommendedName>
        <fullName evidence="4">Peptidase M12B domain-containing protein</fullName>
    </recommendedName>
</protein>
<keyword evidence="1" id="KW-0732">Signal</keyword>
<evidence type="ECO:0000313" key="3">
    <source>
        <dbReference type="Proteomes" id="UP000178826"/>
    </source>
</evidence>
<sequence>MVARLLTIALAVFVLIPFASSATDEKPPLMVSIVVDPLLRDHFTTLEEFEIHILDIINRTSLVFHTEVGRRLVPGVIEVSLPPNTGFSIDDKSAFAWLATKLKRHPSRFWVFLIYRPLASCSIPGIWSGCAMMNEAYSIVAYNSDVGFTMQNLLHELGHNCGADHSESKDSIMYFIGRNATSYGDKTDIIRNTCGQ</sequence>
<feature type="signal peptide" evidence="1">
    <location>
        <begin position="1"/>
        <end position="22"/>
    </location>
</feature>
<proteinExistence type="predicted"/>
<dbReference type="AlphaFoldDB" id="A0A1G2IAA4"/>
<reference evidence="2 3" key="1">
    <citation type="journal article" date="2016" name="Nat. Commun.">
        <title>Thousands of microbial genomes shed light on interconnected biogeochemical processes in an aquifer system.</title>
        <authorList>
            <person name="Anantharaman K."/>
            <person name="Brown C.T."/>
            <person name="Hug L.A."/>
            <person name="Sharon I."/>
            <person name="Castelle C.J."/>
            <person name="Probst A.J."/>
            <person name="Thomas B.C."/>
            <person name="Singh A."/>
            <person name="Wilkins M.J."/>
            <person name="Karaoz U."/>
            <person name="Brodie E.L."/>
            <person name="Williams K.H."/>
            <person name="Hubbard S.S."/>
            <person name="Banfield J.F."/>
        </authorList>
    </citation>
    <scope>NUCLEOTIDE SEQUENCE [LARGE SCALE GENOMIC DNA]</scope>
</reference>
<dbReference type="EMBL" id="MHOZ01000055">
    <property type="protein sequence ID" value="OGZ71517.1"/>
    <property type="molecule type" value="Genomic_DNA"/>
</dbReference>
<organism evidence="2 3">
    <name type="scientific">Candidatus Staskawiczbacteria bacterium RIFCSPLOWO2_01_FULL_37_25b</name>
    <dbReference type="NCBI Taxonomy" id="1802213"/>
    <lineage>
        <taxon>Bacteria</taxon>
        <taxon>Candidatus Staskawicziibacteriota</taxon>
    </lineage>
</organism>
<gene>
    <name evidence="2" type="ORF">A2998_03290</name>
</gene>
<dbReference type="Gene3D" id="3.40.390.10">
    <property type="entry name" value="Collagenase (Catalytic Domain)"/>
    <property type="match status" value="1"/>
</dbReference>
<accession>A0A1G2IAA4</accession>
<name>A0A1G2IAA4_9BACT</name>
<dbReference type="SUPFAM" id="SSF55486">
    <property type="entry name" value="Metalloproteases ('zincins'), catalytic domain"/>
    <property type="match status" value="1"/>
</dbReference>
<feature type="chain" id="PRO_5009583232" description="Peptidase M12B domain-containing protein" evidence="1">
    <location>
        <begin position="23"/>
        <end position="196"/>
    </location>
</feature>
<evidence type="ECO:0008006" key="4">
    <source>
        <dbReference type="Google" id="ProtNLM"/>
    </source>
</evidence>